<dbReference type="Gene3D" id="1.20.1250.20">
    <property type="entry name" value="MFS general substrate transporter like domains"/>
    <property type="match status" value="1"/>
</dbReference>
<feature type="transmembrane region" description="Helical" evidence="6">
    <location>
        <begin position="15"/>
        <end position="33"/>
    </location>
</feature>
<reference evidence="7" key="1">
    <citation type="submission" date="2013-08" db="EMBL/GenBank/DDBJ databases">
        <authorList>
            <person name="Mendez C."/>
            <person name="Richter M."/>
            <person name="Ferrer M."/>
            <person name="Sanchez J."/>
        </authorList>
    </citation>
    <scope>NUCLEOTIDE SEQUENCE</scope>
</reference>
<evidence type="ECO:0000256" key="2">
    <source>
        <dbReference type="ARBA" id="ARBA00022448"/>
    </source>
</evidence>
<evidence type="ECO:0000313" key="7">
    <source>
        <dbReference type="EMBL" id="EQD36051.1"/>
    </source>
</evidence>
<evidence type="ECO:0000256" key="5">
    <source>
        <dbReference type="ARBA" id="ARBA00023136"/>
    </source>
</evidence>
<keyword evidence="3 6" id="KW-0812">Transmembrane</keyword>
<comment type="caution">
    <text evidence="7">The sequence shown here is derived from an EMBL/GenBank/DDBJ whole genome shotgun (WGS) entry which is preliminary data.</text>
</comment>
<reference evidence="7" key="2">
    <citation type="journal article" date="2014" name="ISME J.">
        <title>Microbial stratification in low pH oxic and suboxic macroscopic growths along an acid mine drainage.</title>
        <authorList>
            <person name="Mendez-Garcia C."/>
            <person name="Mesa V."/>
            <person name="Sprenger R.R."/>
            <person name="Richter M."/>
            <person name="Diez M.S."/>
            <person name="Solano J."/>
            <person name="Bargiela R."/>
            <person name="Golyshina O.V."/>
            <person name="Manteca A."/>
            <person name="Ramos J.L."/>
            <person name="Gallego J.R."/>
            <person name="Llorente I."/>
            <person name="Martins Dos Santos V.A."/>
            <person name="Jensen O.N."/>
            <person name="Pelaez A.I."/>
            <person name="Sanchez J."/>
            <person name="Ferrer M."/>
        </authorList>
    </citation>
    <scope>NUCLEOTIDE SEQUENCE</scope>
</reference>
<sequence length="59" mass="6789">TFLTLLNHLGRANTFWLYATCNLAFLLFTWALVPETKGVTLEHIEQKLMDGQPLRDIGR</sequence>
<dbReference type="GO" id="GO:0016020">
    <property type="term" value="C:membrane"/>
    <property type="evidence" value="ECO:0007669"/>
    <property type="project" value="UniProtKB-SubCell"/>
</dbReference>
<gene>
    <name evidence="7" type="ORF">B1B_16655</name>
</gene>
<keyword evidence="4 6" id="KW-1133">Transmembrane helix</keyword>
<dbReference type="SUPFAM" id="SSF103473">
    <property type="entry name" value="MFS general substrate transporter"/>
    <property type="match status" value="1"/>
</dbReference>
<dbReference type="AlphaFoldDB" id="T0YKU9"/>
<evidence type="ECO:0000256" key="1">
    <source>
        <dbReference type="ARBA" id="ARBA00004370"/>
    </source>
</evidence>
<evidence type="ECO:0000256" key="3">
    <source>
        <dbReference type="ARBA" id="ARBA00022692"/>
    </source>
</evidence>
<evidence type="ECO:0000256" key="4">
    <source>
        <dbReference type="ARBA" id="ARBA00022989"/>
    </source>
</evidence>
<dbReference type="Pfam" id="PF00083">
    <property type="entry name" value="Sugar_tr"/>
    <property type="match status" value="1"/>
</dbReference>
<dbReference type="PANTHER" id="PTHR48020">
    <property type="entry name" value="PROTON MYO-INOSITOL COTRANSPORTER"/>
    <property type="match status" value="1"/>
</dbReference>
<dbReference type="GO" id="GO:0022857">
    <property type="term" value="F:transmembrane transporter activity"/>
    <property type="evidence" value="ECO:0007669"/>
    <property type="project" value="InterPro"/>
</dbReference>
<comment type="subcellular location">
    <subcellularLocation>
        <location evidence="1">Membrane</location>
    </subcellularLocation>
</comment>
<feature type="non-terminal residue" evidence="7">
    <location>
        <position position="1"/>
    </location>
</feature>
<protein>
    <submittedName>
        <fullName evidence="7">Galactose-proton symport (Galactose transporter)</fullName>
    </submittedName>
</protein>
<evidence type="ECO:0000256" key="6">
    <source>
        <dbReference type="SAM" id="Phobius"/>
    </source>
</evidence>
<keyword evidence="2" id="KW-0813">Transport</keyword>
<dbReference type="InterPro" id="IPR005828">
    <property type="entry name" value="MFS_sugar_transport-like"/>
</dbReference>
<name>T0YKU9_9ZZZZ</name>
<proteinExistence type="predicted"/>
<accession>T0YKU9</accession>
<keyword evidence="5 6" id="KW-0472">Membrane</keyword>
<dbReference type="InterPro" id="IPR050814">
    <property type="entry name" value="Myo-inositol_Transporter"/>
</dbReference>
<dbReference type="EMBL" id="AUZY01011092">
    <property type="protein sequence ID" value="EQD36051.1"/>
    <property type="molecule type" value="Genomic_DNA"/>
</dbReference>
<dbReference type="InterPro" id="IPR036259">
    <property type="entry name" value="MFS_trans_sf"/>
</dbReference>
<organism evidence="7">
    <name type="scientific">mine drainage metagenome</name>
    <dbReference type="NCBI Taxonomy" id="410659"/>
    <lineage>
        <taxon>unclassified sequences</taxon>
        <taxon>metagenomes</taxon>
        <taxon>ecological metagenomes</taxon>
    </lineage>
</organism>
<dbReference type="PANTHER" id="PTHR48020:SF12">
    <property type="entry name" value="PROTON MYO-INOSITOL COTRANSPORTER"/>
    <property type="match status" value="1"/>
</dbReference>